<proteinExistence type="predicted"/>
<reference evidence="1 2" key="1">
    <citation type="submission" date="2017-04" db="EMBL/GenBank/DDBJ databases">
        <title>Novel microbial lineages endemic to geothermal iron-oxide mats fill important gaps in the evolutionary history of Archaea.</title>
        <authorList>
            <person name="Jay Z.J."/>
            <person name="Beam J.P."/>
            <person name="Dlakic M."/>
            <person name="Rusch D.B."/>
            <person name="Kozubal M.A."/>
            <person name="Inskeep W.P."/>
        </authorList>
    </citation>
    <scope>NUCLEOTIDE SEQUENCE [LARGE SCALE GENOMIC DNA]</scope>
    <source>
        <strain evidence="1">ECH_B_1</strain>
    </source>
</reference>
<comment type="caution">
    <text evidence="1">The sequence shown here is derived from an EMBL/GenBank/DDBJ whole genome shotgun (WGS) entry which is preliminary data.</text>
</comment>
<gene>
    <name evidence="1" type="ORF">B9Q05_12520</name>
</gene>
<dbReference type="Proteomes" id="UP000241120">
    <property type="component" value="Unassembled WGS sequence"/>
</dbReference>
<name>A0A2R6BJC3_9ARCH</name>
<accession>A0A2R6BJC3</accession>
<evidence type="ECO:0000313" key="2">
    <source>
        <dbReference type="Proteomes" id="UP000241120"/>
    </source>
</evidence>
<dbReference type="EMBL" id="NEXG01000053">
    <property type="protein sequence ID" value="PSN98711.1"/>
    <property type="molecule type" value="Genomic_DNA"/>
</dbReference>
<dbReference type="AlphaFoldDB" id="A0A2R6BJC3"/>
<sequence length="62" mass="6517">MNEGKKGRPYGFPGSSIKIHYGISGLITGLRDGEVAGKMLDALMIKLTANLALQGREGGQKA</sequence>
<protein>
    <submittedName>
        <fullName evidence="1">Uncharacterized protein</fullName>
    </submittedName>
</protein>
<evidence type="ECO:0000313" key="1">
    <source>
        <dbReference type="EMBL" id="PSN98711.1"/>
    </source>
</evidence>
<organism evidence="1 2">
    <name type="scientific">Candidatus Marsarchaeota G2 archaeon ECH_B_1</name>
    <dbReference type="NCBI Taxonomy" id="1978159"/>
    <lineage>
        <taxon>Archaea</taxon>
        <taxon>Candidatus Marsarchaeota</taxon>
        <taxon>Candidatus Marsarchaeota group 2</taxon>
    </lineage>
</organism>